<dbReference type="GO" id="GO:0071356">
    <property type="term" value="P:cellular response to tumor necrosis factor"/>
    <property type="evidence" value="ECO:0007669"/>
    <property type="project" value="TreeGrafter"/>
</dbReference>
<comment type="caution">
    <text evidence="5">The sequence shown here is derived from an EMBL/GenBank/DDBJ whole genome shotgun (WGS) entry which is preliminary data.</text>
</comment>
<dbReference type="InterPro" id="IPR051070">
    <property type="entry name" value="NF-kappa-B_inhibitor"/>
</dbReference>
<dbReference type="Gene3D" id="1.25.40.20">
    <property type="entry name" value="Ankyrin repeat-containing domain"/>
    <property type="match status" value="1"/>
</dbReference>
<feature type="region of interest" description="Disordered" evidence="4">
    <location>
        <begin position="1"/>
        <end position="26"/>
    </location>
</feature>
<evidence type="ECO:0000256" key="1">
    <source>
        <dbReference type="ARBA" id="ARBA00022737"/>
    </source>
</evidence>
<keyword evidence="6" id="KW-1185">Reference proteome</keyword>
<feature type="compositionally biased region" description="Polar residues" evidence="4">
    <location>
        <begin position="14"/>
        <end position="26"/>
    </location>
</feature>
<protein>
    <submittedName>
        <fullName evidence="5">Similar to Bcl3: B-cell lymphoma 3 protein homolog (Mus musculus)</fullName>
    </submittedName>
</protein>
<keyword evidence="2 3" id="KW-0040">ANK repeat</keyword>
<evidence type="ECO:0000256" key="3">
    <source>
        <dbReference type="PROSITE-ProRule" id="PRU00023"/>
    </source>
</evidence>
<dbReference type="Proteomes" id="UP000786811">
    <property type="component" value="Unassembled WGS sequence"/>
</dbReference>
<dbReference type="EMBL" id="CAJNRD030001123">
    <property type="protein sequence ID" value="CAG5103693.1"/>
    <property type="molecule type" value="Genomic_DNA"/>
</dbReference>
<accession>A0A8J2HMF8</accession>
<dbReference type="OrthoDB" id="10254947at2759"/>
<dbReference type="PROSITE" id="PS50088">
    <property type="entry name" value="ANK_REPEAT"/>
    <property type="match status" value="1"/>
</dbReference>
<dbReference type="GO" id="GO:0051059">
    <property type="term" value="F:NF-kappaB binding"/>
    <property type="evidence" value="ECO:0007669"/>
    <property type="project" value="TreeGrafter"/>
</dbReference>
<organism evidence="5 6">
    <name type="scientific">Cotesia congregata</name>
    <name type="common">Parasitoid wasp</name>
    <name type="synonym">Apanteles congregatus</name>
    <dbReference type="NCBI Taxonomy" id="51543"/>
    <lineage>
        <taxon>Eukaryota</taxon>
        <taxon>Metazoa</taxon>
        <taxon>Ecdysozoa</taxon>
        <taxon>Arthropoda</taxon>
        <taxon>Hexapoda</taxon>
        <taxon>Insecta</taxon>
        <taxon>Pterygota</taxon>
        <taxon>Neoptera</taxon>
        <taxon>Endopterygota</taxon>
        <taxon>Hymenoptera</taxon>
        <taxon>Apocrita</taxon>
        <taxon>Ichneumonoidea</taxon>
        <taxon>Braconidae</taxon>
        <taxon>Microgastrinae</taxon>
        <taxon>Cotesia</taxon>
    </lineage>
</organism>
<dbReference type="InterPro" id="IPR036770">
    <property type="entry name" value="Ankyrin_rpt-contain_sf"/>
</dbReference>
<dbReference type="AlphaFoldDB" id="A0A8J2HMF8"/>
<evidence type="ECO:0000313" key="6">
    <source>
        <dbReference type="Proteomes" id="UP000786811"/>
    </source>
</evidence>
<feature type="region of interest" description="Disordered" evidence="4">
    <location>
        <begin position="41"/>
        <end position="64"/>
    </location>
</feature>
<name>A0A8J2HMF8_COTCN</name>
<dbReference type="PROSITE" id="PS50297">
    <property type="entry name" value="ANK_REP_REGION"/>
    <property type="match status" value="1"/>
</dbReference>
<dbReference type="InterPro" id="IPR002110">
    <property type="entry name" value="Ankyrin_rpt"/>
</dbReference>
<evidence type="ECO:0000256" key="2">
    <source>
        <dbReference type="ARBA" id="ARBA00023043"/>
    </source>
</evidence>
<proteinExistence type="predicted"/>
<evidence type="ECO:0000313" key="5">
    <source>
        <dbReference type="EMBL" id="CAG5103693.1"/>
    </source>
</evidence>
<dbReference type="SMART" id="SM00248">
    <property type="entry name" value="ANK"/>
    <property type="match status" value="3"/>
</dbReference>
<dbReference type="Pfam" id="PF12796">
    <property type="entry name" value="Ank_2"/>
    <property type="match status" value="1"/>
</dbReference>
<dbReference type="PANTHER" id="PTHR46680:SF2">
    <property type="entry name" value="NF-KAPPA-B INHIBITOR ZETA"/>
    <property type="match status" value="1"/>
</dbReference>
<feature type="repeat" description="ANK" evidence="3">
    <location>
        <begin position="640"/>
        <end position="672"/>
    </location>
</feature>
<sequence>MESESAIPRKRARSSSSSGQPAPNLSLTECVREFALPQAYPSMAKGNDSSSEAKAPAGATQKSMKLAKFKIKTKDGRELDMKIMPQNTPVTSLNGKTISFSLAKPLIRSDQPVNIITKGDTLVTTATGTSDIKPSMLASSQDIYKSLNKNPNSAVKYIIPPHLRGVKLLSDFNSRVNMPSRSNVTNSIYQLDDNNIVVSNDDSIDLTGSSYGEGESNGIVMQQGRGWRVLKKEPERTVLRNVQNKSANITDDNNLNGQKPALLRRGTSLLNRGKNLPFKTVKNANQSNIINKQVNSNGQPGSRLIRIAGNKRGFDHGYALAADISDQNMINIIDDSNGIINLDDSSNLDGNTVYVFQNDDLLDQEQAEAEVNVKNTPQSVPLVNSQGRVNLIRRGNNKSTNSSSNKLKKDGNPRKSGSPMESYRSPYLREDLTDEELSDKLNVVGEALSTVSDGDLKMRALRALEECGFGMERFIPKKPPHNYLSVKDTSSQTNVFGLLDKNDFIRVTGDSNGVERLHEIEKQLINGSKEVKRKPCTDTANFKEALDEMLDKDVWVDKTRVEQVKNMLKINPTSLELAIQHSAQPEIVSLLLKNGANPVSPENAHDSALIIASRMSSDHLPQLVKSVSPNNPAINNVDSEGFTALHHCARNGNYRGVMCLIAISADVNARDGKSGRTALFHAFENEGINICKELLTAGAKPNIPNFAGHTVLSIFDEEKHFLLKGYIQKYQK</sequence>
<reference evidence="5" key="1">
    <citation type="submission" date="2021-04" db="EMBL/GenBank/DDBJ databases">
        <authorList>
            <person name="Chebbi M.A.C M."/>
        </authorList>
    </citation>
    <scope>NUCLEOTIDE SEQUENCE</scope>
</reference>
<gene>
    <name evidence="5" type="ORF">HICCMSTLAB_LOCUS11637</name>
</gene>
<evidence type="ECO:0000256" key="4">
    <source>
        <dbReference type="SAM" id="MobiDB-lite"/>
    </source>
</evidence>
<dbReference type="GO" id="GO:0005829">
    <property type="term" value="C:cytosol"/>
    <property type="evidence" value="ECO:0007669"/>
    <property type="project" value="TreeGrafter"/>
</dbReference>
<keyword evidence="1" id="KW-0677">Repeat</keyword>
<feature type="region of interest" description="Disordered" evidence="4">
    <location>
        <begin position="387"/>
        <end position="429"/>
    </location>
</feature>
<dbReference type="SUPFAM" id="SSF48403">
    <property type="entry name" value="Ankyrin repeat"/>
    <property type="match status" value="1"/>
</dbReference>
<dbReference type="PANTHER" id="PTHR46680">
    <property type="entry name" value="NF-KAPPA-B INHIBITOR ALPHA"/>
    <property type="match status" value="1"/>
</dbReference>